<dbReference type="EMBL" id="ABJB010875548">
    <property type="status" value="NOT_ANNOTATED_CDS"/>
    <property type="molecule type" value="Genomic_DNA"/>
</dbReference>
<evidence type="ECO:0000256" key="2">
    <source>
        <dbReference type="ARBA" id="ARBA00022487"/>
    </source>
</evidence>
<dbReference type="PANTHER" id="PTHR43918">
    <property type="entry name" value="ACETYLCHOLINESTERASE"/>
    <property type="match status" value="1"/>
</dbReference>
<dbReference type="PANTHER" id="PTHR43918:SF4">
    <property type="entry name" value="CARBOXYLIC ESTER HYDROLASE"/>
    <property type="match status" value="1"/>
</dbReference>
<protein>
    <submittedName>
        <fullName evidence="7 8">Acetylcholinesterase/butyrylcholinesterase, putative</fullName>
        <ecNumber evidence="7">3.1.1.7</ecNumber>
    </submittedName>
</protein>
<dbReference type="FunFam" id="3.40.50.1820:FF:000717">
    <property type="entry name" value="Acetylcholinesterase/butyrylcholinesterase, putative"/>
    <property type="match status" value="1"/>
</dbReference>
<proteinExistence type="inferred from homology"/>
<dbReference type="VEuPathDB" id="VectorBase:ISCI006376"/>
<dbReference type="SMR" id="B7PR04"/>
<reference evidence="7 9" key="1">
    <citation type="submission" date="2008-03" db="EMBL/GenBank/DDBJ databases">
        <title>Annotation of Ixodes scapularis.</title>
        <authorList>
            <consortium name="Ixodes scapularis Genome Project Consortium"/>
            <person name="Caler E."/>
            <person name="Hannick L.I."/>
            <person name="Bidwell S."/>
            <person name="Joardar V."/>
            <person name="Thiagarajan M."/>
            <person name="Amedeo P."/>
            <person name="Galinsky K.J."/>
            <person name="Schobel S."/>
            <person name="Inman J."/>
            <person name="Hostetler J."/>
            <person name="Miller J."/>
            <person name="Hammond M."/>
            <person name="Megy K."/>
            <person name="Lawson D."/>
            <person name="Kodira C."/>
            <person name="Sutton G."/>
            <person name="Meyer J."/>
            <person name="Hill C.A."/>
            <person name="Birren B."/>
            <person name="Nene V."/>
            <person name="Collins F."/>
            <person name="Alarcon-Chaidez F."/>
            <person name="Wikel S."/>
            <person name="Strausberg R."/>
        </authorList>
    </citation>
    <scope>NUCLEOTIDE SEQUENCE [LARGE SCALE GENOMIC DNA]</scope>
    <source>
        <strain evidence="9">Wikel</strain>
        <strain evidence="7">Wikel colony</strain>
    </source>
</reference>
<organism>
    <name type="scientific">Ixodes scapularis</name>
    <name type="common">Black-legged tick</name>
    <name type="synonym">Deer tick</name>
    <dbReference type="NCBI Taxonomy" id="6945"/>
    <lineage>
        <taxon>Eukaryota</taxon>
        <taxon>Metazoa</taxon>
        <taxon>Ecdysozoa</taxon>
        <taxon>Arthropoda</taxon>
        <taxon>Chelicerata</taxon>
        <taxon>Arachnida</taxon>
        <taxon>Acari</taxon>
        <taxon>Parasitiformes</taxon>
        <taxon>Ixodida</taxon>
        <taxon>Ixodoidea</taxon>
        <taxon>Ixodidae</taxon>
        <taxon>Ixodinae</taxon>
        <taxon>Ixodes</taxon>
    </lineage>
</organism>
<feature type="domain" description="Carboxylesterase type B" evidence="6">
    <location>
        <begin position="26"/>
        <end position="200"/>
    </location>
</feature>
<keyword evidence="3 7" id="KW-0378">Hydrolase</keyword>
<dbReference type="EMBL" id="ABJB010821620">
    <property type="status" value="NOT_ANNOTATED_CDS"/>
    <property type="molecule type" value="Genomic_DNA"/>
</dbReference>
<dbReference type="STRING" id="6945.B7PR04"/>
<dbReference type="InterPro" id="IPR029058">
    <property type="entry name" value="AB_hydrolase_fold"/>
</dbReference>
<accession>B7PR04</accession>
<keyword evidence="5" id="KW-0732">Signal</keyword>
<sequence length="207" mass="22408">MVLSWLVFALPLAIPLSAPASCSTGPIVSTRTGVVRGFLRVVLEDKVVESFTGIPYAKAPVGKRRFRRPEPVKPWNGALDATRPAPACTQTSIVDAKVTFQETTSGTSEDCLFLNIWTPKRELSKKRSVMVWLFGGALLTGSATDGAVLAAYGDVVVVTLNYRLGVFGFLYGGTEDAPGNQALYDQALALTWVKDNVDRFAFFEELG</sequence>
<evidence type="ECO:0000256" key="3">
    <source>
        <dbReference type="ARBA" id="ARBA00022801"/>
    </source>
</evidence>
<dbReference type="HOGENOM" id="CLU_006586_4_2_1"/>
<dbReference type="Proteomes" id="UP000001555">
    <property type="component" value="Unassembled WGS sequence"/>
</dbReference>
<keyword evidence="4" id="KW-0325">Glycoprotein</keyword>
<dbReference type="EMBL" id="ABJB010659638">
    <property type="status" value="NOT_ANNOTATED_CDS"/>
    <property type="molecule type" value="Genomic_DNA"/>
</dbReference>
<evidence type="ECO:0000313" key="9">
    <source>
        <dbReference type="Proteomes" id="UP000001555"/>
    </source>
</evidence>
<dbReference type="AlphaFoldDB" id="B7PR04"/>
<dbReference type="SUPFAM" id="SSF53474">
    <property type="entry name" value="alpha/beta-Hydrolases"/>
    <property type="match status" value="1"/>
</dbReference>
<dbReference type="OrthoDB" id="19653at2759"/>
<feature type="chain" id="PRO_5010826318" evidence="5">
    <location>
        <begin position="25"/>
        <end position="207"/>
    </location>
</feature>
<comment type="similarity">
    <text evidence="1">Belongs to the type-B carboxylesterase/lipase family.</text>
</comment>
<dbReference type="VEuPathDB" id="VectorBase:ISCP_014252"/>
<keyword evidence="9" id="KW-1185">Reference proteome</keyword>
<dbReference type="InterPro" id="IPR050654">
    <property type="entry name" value="AChE-related_enzymes"/>
</dbReference>
<dbReference type="InterPro" id="IPR019819">
    <property type="entry name" value="Carboxylesterase_B_CS"/>
</dbReference>
<feature type="signal peptide" evidence="5">
    <location>
        <begin position="1"/>
        <end position="24"/>
    </location>
</feature>
<dbReference type="EMBL" id="ABJB010697734">
    <property type="status" value="NOT_ANNOTATED_CDS"/>
    <property type="molecule type" value="Genomic_DNA"/>
</dbReference>
<dbReference type="EMBL" id="DS768980">
    <property type="protein sequence ID" value="EEC09026.1"/>
    <property type="molecule type" value="Genomic_DNA"/>
</dbReference>
<name>B7PR04_IXOSC</name>
<evidence type="ECO:0000256" key="4">
    <source>
        <dbReference type="ARBA" id="ARBA00023180"/>
    </source>
</evidence>
<evidence type="ECO:0000313" key="7">
    <source>
        <dbReference type="EMBL" id="EEC09026.1"/>
    </source>
</evidence>
<dbReference type="PaxDb" id="6945-B7PR04"/>
<evidence type="ECO:0000313" key="8">
    <source>
        <dbReference type="EnsemblMetazoa" id="ISCW006376-PA"/>
    </source>
</evidence>
<dbReference type="VEuPathDB" id="VectorBase:ISCW006376"/>
<reference evidence="8" key="2">
    <citation type="submission" date="2020-05" db="UniProtKB">
        <authorList>
            <consortium name="EnsemblMetazoa"/>
        </authorList>
    </citation>
    <scope>IDENTIFICATION</scope>
    <source>
        <strain evidence="8">wikel</strain>
    </source>
</reference>
<evidence type="ECO:0000256" key="5">
    <source>
        <dbReference type="SAM" id="SignalP"/>
    </source>
</evidence>
<dbReference type="EC" id="3.1.1.7" evidence="7"/>
<evidence type="ECO:0000256" key="1">
    <source>
        <dbReference type="ARBA" id="ARBA00005964"/>
    </source>
</evidence>
<evidence type="ECO:0000259" key="6">
    <source>
        <dbReference type="Pfam" id="PF00135"/>
    </source>
</evidence>
<dbReference type="InterPro" id="IPR002018">
    <property type="entry name" value="CarbesteraseB"/>
</dbReference>
<dbReference type="Gene3D" id="3.40.50.1820">
    <property type="entry name" value="alpha/beta hydrolase"/>
    <property type="match status" value="1"/>
</dbReference>
<keyword evidence="2" id="KW-0719">Serine esterase</keyword>
<dbReference type="EnsemblMetazoa" id="ISCW006376-RA">
    <property type="protein sequence ID" value="ISCW006376-PA"/>
    <property type="gene ID" value="ISCW006376"/>
</dbReference>
<dbReference type="GO" id="GO:0003990">
    <property type="term" value="F:acetylcholinesterase activity"/>
    <property type="evidence" value="ECO:0007669"/>
    <property type="project" value="UniProtKB-EC"/>
</dbReference>
<dbReference type="PROSITE" id="PS00941">
    <property type="entry name" value="CARBOXYLESTERASE_B_2"/>
    <property type="match status" value="1"/>
</dbReference>
<dbReference type="Pfam" id="PF00135">
    <property type="entry name" value="COesterase"/>
    <property type="match status" value="1"/>
</dbReference>
<gene>
    <name evidence="7" type="ORF">IscW_ISCW006376</name>
</gene>
<dbReference type="InParanoid" id="B7PR04"/>